<evidence type="ECO:0000313" key="2">
    <source>
        <dbReference type="Proteomes" id="UP001066276"/>
    </source>
</evidence>
<gene>
    <name evidence="1" type="ORF">NDU88_004539</name>
</gene>
<proteinExistence type="predicted"/>
<dbReference type="EMBL" id="JANPWB010000006">
    <property type="protein sequence ID" value="KAJ1179305.1"/>
    <property type="molecule type" value="Genomic_DNA"/>
</dbReference>
<keyword evidence="2" id="KW-1185">Reference proteome</keyword>
<reference evidence="1" key="1">
    <citation type="journal article" date="2022" name="bioRxiv">
        <title>Sequencing and chromosome-scale assembly of the giantPleurodeles waltlgenome.</title>
        <authorList>
            <person name="Brown T."/>
            <person name="Elewa A."/>
            <person name="Iarovenko S."/>
            <person name="Subramanian E."/>
            <person name="Araus A.J."/>
            <person name="Petzold A."/>
            <person name="Susuki M."/>
            <person name="Suzuki K.-i.T."/>
            <person name="Hayashi T."/>
            <person name="Toyoda A."/>
            <person name="Oliveira C."/>
            <person name="Osipova E."/>
            <person name="Leigh N.D."/>
            <person name="Simon A."/>
            <person name="Yun M.H."/>
        </authorList>
    </citation>
    <scope>NUCLEOTIDE SEQUENCE</scope>
    <source>
        <strain evidence="1">20211129_DDA</strain>
        <tissue evidence="1">Liver</tissue>
    </source>
</reference>
<organism evidence="1 2">
    <name type="scientific">Pleurodeles waltl</name>
    <name type="common">Iberian ribbed newt</name>
    <dbReference type="NCBI Taxonomy" id="8319"/>
    <lineage>
        <taxon>Eukaryota</taxon>
        <taxon>Metazoa</taxon>
        <taxon>Chordata</taxon>
        <taxon>Craniata</taxon>
        <taxon>Vertebrata</taxon>
        <taxon>Euteleostomi</taxon>
        <taxon>Amphibia</taxon>
        <taxon>Batrachia</taxon>
        <taxon>Caudata</taxon>
        <taxon>Salamandroidea</taxon>
        <taxon>Salamandridae</taxon>
        <taxon>Pleurodelinae</taxon>
        <taxon>Pleurodeles</taxon>
    </lineage>
</organism>
<protein>
    <submittedName>
        <fullName evidence="1">Uncharacterized protein</fullName>
    </submittedName>
</protein>
<evidence type="ECO:0000313" key="1">
    <source>
        <dbReference type="EMBL" id="KAJ1179305.1"/>
    </source>
</evidence>
<sequence>MHRRLAFYESVEARRCGCACSSSHVAEKPFKGLTLETAGTPPPDYLRSSCRRDETIQSQNTGSPLSGLLRFSCHRDFSLYISGLVKLYQESGYRKRHRKVKKICGFWVGGSA</sequence>
<accession>A0AAV7TRJ9</accession>
<dbReference type="AlphaFoldDB" id="A0AAV7TRJ9"/>
<name>A0AAV7TRJ9_PLEWA</name>
<dbReference type="Proteomes" id="UP001066276">
    <property type="component" value="Chromosome 3_2"/>
</dbReference>
<comment type="caution">
    <text evidence="1">The sequence shown here is derived from an EMBL/GenBank/DDBJ whole genome shotgun (WGS) entry which is preliminary data.</text>
</comment>